<feature type="region of interest" description="Disordered" evidence="1">
    <location>
        <begin position="1"/>
        <end position="42"/>
    </location>
</feature>
<evidence type="ECO:0000313" key="3">
    <source>
        <dbReference type="EMBL" id="QSQ20317.1"/>
    </source>
</evidence>
<organism evidence="3 4">
    <name type="scientific">Pyxidicoccus parkwayensis</name>
    <dbReference type="NCBI Taxonomy" id="2813578"/>
    <lineage>
        <taxon>Bacteria</taxon>
        <taxon>Pseudomonadati</taxon>
        <taxon>Myxococcota</taxon>
        <taxon>Myxococcia</taxon>
        <taxon>Myxococcales</taxon>
        <taxon>Cystobacterineae</taxon>
        <taxon>Myxococcaceae</taxon>
        <taxon>Pyxidicoccus</taxon>
    </lineage>
</organism>
<keyword evidence="3" id="KW-0456">Lyase</keyword>
<dbReference type="Pfam" id="PF14099">
    <property type="entry name" value="Polysacc_lyase"/>
    <property type="match status" value="1"/>
</dbReference>
<dbReference type="EMBL" id="CP071090">
    <property type="protein sequence ID" value="QSQ20317.1"/>
    <property type="molecule type" value="Genomic_DNA"/>
</dbReference>
<dbReference type="Proteomes" id="UP000662747">
    <property type="component" value="Chromosome"/>
</dbReference>
<reference evidence="3 4" key="1">
    <citation type="submission" date="2021-02" db="EMBL/GenBank/DDBJ databases">
        <title>De Novo genome assembly of isolated myxobacteria.</title>
        <authorList>
            <person name="Stevens D.C."/>
        </authorList>
    </citation>
    <scope>NUCLEOTIDE SEQUENCE [LARGE SCALE GENOMIC DNA]</scope>
    <source>
        <strain evidence="4">SCPEA02</strain>
    </source>
</reference>
<evidence type="ECO:0000256" key="2">
    <source>
        <dbReference type="SAM" id="Phobius"/>
    </source>
</evidence>
<dbReference type="GO" id="GO:0016829">
    <property type="term" value="F:lyase activity"/>
    <property type="evidence" value="ECO:0007669"/>
    <property type="project" value="UniProtKB-KW"/>
</dbReference>
<evidence type="ECO:0000313" key="4">
    <source>
        <dbReference type="Proteomes" id="UP000662747"/>
    </source>
</evidence>
<feature type="compositionally biased region" description="Pro residues" evidence="1">
    <location>
        <begin position="279"/>
        <end position="303"/>
    </location>
</feature>
<feature type="region of interest" description="Disordered" evidence="1">
    <location>
        <begin position="274"/>
        <end position="377"/>
    </location>
</feature>
<name>A0ABX7NS46_9BACT</name>
<keyword evidence="2" id="KW-0812">Transmembrane</keyword>
<keyword evidence="4" id="KW-1185">Reference proteome</keyword>
<sequence length="408" mass="43545">MAGRPSRHGANPRPSGGLQAGVGGKRRAGPLVPLRQPETKGPRLPHLLRHVALLSVLPTLAFAGVAWKGDFETGNTSQWTRSQAVANSRLQVVTDVVREGRYALKATVRQGDDPIGASGNRNELLYISHEKAGSTWFYKWSTMFPKNYPSSDTWQVFTQWHQEGCCGSPPLEFFVRGEEMNMRVGGASGTVLWQAPLDRGQWHDFVLEVKWSSNAKVGYVQLWHGGKLVVPKKYAATMFGSEFNYVKLGLYRDDTIRPEAYVYHDGFTMASSLADVMPPATPTPTPTPTPEPAPTPTPAPEQTPPVVTLPDPGPSTQTPTEEEPEAPTTQTPGTVSQPGLGVLPGDSTGSGSPTDSSGVPGSAPQGCGASATGTGGVPFLAATGLLAAFALFGRRRRQAHAAARASKR</sequence>
<dbReference type="Gene3D" id="2.60.120.200">
    <property type="match status" value="1"/>
</dbReference>
<feature type="transmembrane region" description="Helical" evidence="2">
    <location>
        <begin position="375"/>
        <end position="392"/>
    </location>
</feature>
<gene>
    <name evidence="3" type="ORF">JY651_34365</name>
</gene>
<evidence type="ECO:0000256" key="1">
    <source>
        <dbReference type="SAM" id="MobiDB-lite"/>
    </source>
</evidence>
<proteinExistence type="predicted"/>
<protein>
    <submittedName>
        <fullName evidence="3">Polysaccharide lyase</fullName>
    </submittedName>
</protein>
<dbReference type="InterPro" id="IPR025975">
    <property type="entry name" value="Polysacc_lyase"/>
</dbReference>
<keyword evidence="2" id="KW-0472">Membrane</keyword>
<accession>A0ABX7NS46</accession>
<feature type="compositionally biased region" description="Low complexity" evidence="1">
    <location>
        <begin position="344"/>
        <end position="362"/>
    </location>
</feature>
<keyword evidence="2" id="KW-1133">Transmembrane helix</keyword>